<name>A0ACC2XV16_9TREE</name>
<reference evidence="1" key="1">
    <citation type="submission" date="2023-04" db="EMBL/GenBank/DDBJ databases">
        <title>Draft Genome sequencing of Naganishia species isolated from polar environments using Oxford Nanopore Technology.</title>
        <authorList>
            <person name="Leo P."/>
            <person name="Venkateswaran K."/>
        </authorList>
    </citation>
    <scope>NUCLEOTIDE SEQUENCE</scope>
    <source>
        <strain evidence="1">DBVPG 5303</strain>
    </source>
</reference>
<keyword evidence="2" id="KW-1185">Reference proteome</keyword>
<gene>
    <name evidence="1" type="ORF">QFC24_001437</name>
</gene>
<protein>
    <submittedName>
        <fullName evidence="1">Uncharacterized protein</fullName>
    </submittedName>
</protein>
<dbReference type="EMBL" id="JASBWV010000003">
    <property type="protein sequence ID" value="KAJ9127199.1"/>
    <property type="molecule type" value="Genomic_DNA"/>
</dbReference>
<dbReference type="Proteomes" id="UP001234202">
    <property type="component" value="Unassembled WGS sequence"/>
</dbReference>
<organism evidence="1 2">
    <name type="scientific">Naganishia onofrii</name>
    <dbReference type="NCBI Taxonomy" id="1851511"/>
    <lineage>
        <taxon>Eukaryota</taxon>
        <taxon>Fungi</taxon>
        <taxon>Dikarya</taxon>
        <taxon>Basidiomycota</taxon>
        <taxon>Agaricomycotina</taxon>
        <taxon>Tremellomycetes</taxon>
        <taxon>Filobasidiales</taxon>
        <taxon>Filobasidiaceae</taxon>
        <taxon>Naganishia</taxon>
    </lineage>
</organism>
<proteinExistence type="predicted"/>
<evidence type="ECO:0000313" key="2">
    <source>
        <dbReference type="Proteomes" id="UP001234202"/>
    </source>
</evidence>
<accession>A0ACC2XV16</accession>
<sequence>MSAPRPQGTSFHPSQFVGKASTSQQPVDEWKDFTEDDDDLDANQFTVVTKDHVLFCIDASASMHDPLPDEMFENEDFSRFTEPDVAKKIYGKGKSTLHVALEVAHKVERAKALTGPHDSVGVLLYNVNPETLPPTLANGERPETFRRGTVLYQPLRQINAEEIKRIKSLLEDANAQLAEQPEDEDARKEPDVLRETFQPIDADEMLDMADVFECCNHVFRDAGTKLNGIKRVFLITNNDRPERANVRSDPRNDPRGPARTRFLDLNSLGVSVDPFFVNRAGEEFDAETYWNDVLIRDVKAEDDEPEDNQIKEKAGRSASEGMANLRELMTDAINKAGSKKVFFSVPLKIGGKDGDITIGVHGYSLISTTTKPTHSLYDLSGRMAREVKTKTEFNAASTGIKLDTAEIGYAYNFGKSDVATDILDNYWSGGLSKHRNVENDEGPEYARFGKGLEDVDESMHDKAKVNRKQPIRTRVTFTNAEIKQFKTLGLDPQIKIIGFQSEKVLQFEHNVTHSVFLYPDESASTPSTIAPRSITKFLIQQAYAGSTRTFSALLKACLDKHRHALALVVTRKNSVPRFACLIPQAESFNPDGGQDNAPGFHMIPLPYADDIRPKPEKITDGMLRCTSEQRELMEKIILKLKFSSKRYEASNYPNPALAFFYAKLQSIAFDEPVFDASKVEDKTKPLTDGMHHSDQRVLNGIRPRPTAVKRTAAAAGIDEDFDPSAIEELFAKGRPIKATVPQLKAYASVKKIDLEGKRFKADIIEALKAHMP</sequence>
<evidence type="ECO:0000313" key="1">
    <source>
        <dbReference type="EMBL" id="KAJ9127199.1"/>
    </source>
</evidence>
<comment type="caution">
    <text evidence="1">The sequence shown here is derived from an EMBL/GenBank/DDBJ whole genome shotgun (WGS) entry which is preliminary data.</text>
</comment>